<dbReference type="OrthoDB" id="72441at2759"/>
<feature type="region of interest" description="Disordered" evidence="1">
    <location>
        <begin position="258"/>
        <end position="280"/>
    </location>
</feature>
<feature type="compositionally biased region" description="Basic and acidic residues" evidence="1">
    <location>
        <begin position="59"/>
        <end position="82"/>
    </location>
</feature>
<dbReference type="Pfam" id="PF06398">
    <property type="entry name" value="Pex24p"/>
    <property type="match status" value="1"/>
</dbReference>
<dbReference type="EMBL" id="BPQB01000003">
    <property type="protein sequence ID" value="GJE86119.1"/>
    <property type="molecule type" value="Genomic_DNA"/>
</dbReference>
<evidence type="ECO:0000256" key="1">
    <source>
        <dbReference type="SAM" id="MobiDB-lite"/>
    </source>
</evidence>
<reference evidence="3 4" key="1">
    <citation type="submission" date="2021-08" db="EMBL/GenBank/DDBJ databases">
        <title>Draft Genome Sequence of Phanerochaete sordida strain YK-624.</title>
        <authorList>
            <person name="Mori T."/>
            <person name="Dohra H."/>
            <person name="Suzuki T."/>
            <person name="Kawagishi H."/>
            <person name="Hirai H."/>
        </authorList>
    </citation>
    <scope>NUCLEOTIDE SEQUENCE [LARGE SCALE GENOMIC DNA]</scope>
    <source>
        <strain evidence="3 4">YK-624</strain>
    </source>
</reference>
<proteinExistence type="predicted"/>
<comment type="caution">
    <text evidence="3">The sequence shown here is derived from an EMBL/GenBank/DDBJ whole genome shotgun (WGS) entry which is preliminary data.</text>
</comment>
<feature type="domain" description="TECPR1-like DysF" evidence="2">
    <location>
        <begin position="109"/>
        <end position="231"/>
    </location>
</feature>
<dbReference type="Proteomes" id="UP000703269">
    <property type="component" value="Unassembled WGS sequence"/>
</dbReference>
<evidence type="ECO:0000313" key="4">
    <source>
        <dbReference type="Proteomes" id="UP000703269"/>
    </source>
</evidence>
<accession>A0A9P3G1U8</accession>
<sequence length="453" mass="50740">MTDDARDEQSQPGASADADAVPPPSHVQPESLSAAELAQIRVHKKRSLFHLPASSSRSRGSDDSQDARHTEPVSTPEERWEPELSSSPDAEDMPFIKVGGNIVYADELMENYDKDVYRWAVLYENQRGATVFSTAYYSRLSLLPIDPPAFTLPSTSKIVRGKSPALSLSTYPLPDGAWRWVSRAWMVDMRGDGQTQYDGFEYNWSFRTHNWRAQTGFMSAGGWVRRRRWVRLMVRPAINKRTTGDTFSEAASGLLEGILPRPDTGATRPPSVMVTADSESEDEKSWNEDVVWKGDVLGDWERCRRAMKKLDRDGRKLELWQRWLHELAPPEPEAVHELPVPRKQWTEDDTPLASQYDREGRATVDEKLAGDTGVVLDPAARDHVAQVLQVHGQDILQLFVYPDSRAQFIELITRAGLLADISGGLGGVSTMSMLDFWSSCQSLQNLVVDGAPS</sequence>
<name>A0A9P3G1U8_9APHY</name>
<protein>
    <recommendedName>
        <fullName evidence="2">TECPR1-like DysF domain-containing protein</fullName>
    </recommendedName>
</protein>
<organism evidence="3 4">
    <name type="scientific">Phanerochaete sordida</name>
    <dbReference type="NCBI Taxonomy" id="48140"/>
    <lineage>
        <taxon>Eukaryota</taxon>
        <taxon>Fungi</taxon>
        <taxon>Dikarya</taxon>
        <taxon>Basidiomycota</taxon>
        <taxon>Agaricomycotina</taxon>
        <taxon>Agaricomycetes</taxon>
        <taxon>Polyporales</taxon>
        <taxon>Phanerochaetaceae</taxon>
        <taxon>Phanerochaete</taxon>
    </lineage>
</organism>
<gene>
    <name evidence="3" type="ORF">PsYK624_021990</name>
</gene>
<dbReference type="InterPro" id="IPR010482">
    <property type="entry name" value="TECPR1-like_DysF"/>
</dbReference>
<dbReference type="GO" id="GO:0007031">
    <property type="term" value="P:peroxisome organization"/>
    <property type="evidence" value="ECO:0007669"/>
    <property type="project" value="UniProtKB-ARBA"/>
</dbReference>
<keyword evidence="4" id="KW-1185">Reference proteome</keyword>
<dbReference type="AlphaFoldDB" id="A0A9P3G1U8"/>
<evidence type="ECO:0000259" key="2">
    <source>
        <dbReference type="Pfam" id="PF06398"/>
    </source>
</evidence>
<dbReference type="GO" id="GO:0005778">
    <property type="term" value="C:peroxisomal membrane"/>
    <property type="evidence" value="ECO:0007669"/>
    <property type="project" value="UniProtKB-ARBA"/>
</dbReference>
<evidence type="ECO:0000313" key="3">
    <source>
        <dbReference type="EMBL" id="GJE86119.1"/>
    </source>
</evidence>
<feature type="region of interest" description="Disordered" evidence="1">
    <location>
        <begin position="1"/>
        <end position="92"/>
    </location>
</feature>